<dbReference type="OMA" id="ITKEPRY"/>
<gene>
    <name evidence="3" type="ORF">NEOLI_000421</name>
</gene>
<dbReference type="Pfam" id="PF00829">
    <property type="entry name" value="Ribosomal_L21p"/>
    <property type="match status" value="1"/>
</dbReference>
<dbReference type="PANTHER" id="PTHR21349:SF0">
    <property type="entry name" value="LARGE RIBOSOMAL SUBUNIT PROTEIN BL21M"/>
    <property type="match status" value="1"/>
</dbReference>
<sequence length="153" mass="17745">MSKSIKEIVRNGFNYTATYLKNIFTSIGGLKSQPNHYAVLHIHDRPYLLTENDQLTVPFNMKPLHRPGQIIRLTHCSKLGSRDFTIQGNPWIDNKLFTARAVVLEITKGPMFEKILDRRRQRHKKRVTSKHYQTVLRICELKIADELETSGSN</sequence>
<proteinExistence type="inferred from homology"/>
<accession>A0A1U7LWR8</accession>
<keyword evidence="4" id="KW-1185">Reference proteome</keyword>
<dbReference type="Proteomes" id="UP000186594">
    <property type="component" value="Unassembled WGS sequence"/>
</dbReference>
<reference evidence="3 4" key="1">
    <citation type="submission" date="2016-04" db="EMBL/GenBank/DDBJ databases">
        <title>Evolutionary innovation and constraint leading to complex multicellularity in the Ascomycota.</title>
        <authorList>
            <person name="Cisse O."/>
            <person name="Nguyen A."/>
            <person name="Hewitt D.A."/>
            <person name="Jedd G."/>
            <person name="Stajich J.E."/>
        </authorList>
    </citation>
    <scope>NUCLEOTIDE SEQUENCE [LARGE SCALE GENOMIC DNA]</scope>
    <source>
        <strain evidence="3 4">DAH-3</strain>
    </source>
</reference>
<dbReference type="InterPro" id="IPR028909">
    <property type="entry name" value="bL21-like"/>
</dbReference>
<comment type="similarity">
    <text evidence="1">Belongs to the bacterial ribosomal protein bL21 family.</text>
</comment>
<evidence type="ECO:0000313" key="4">
    <source>
        <dbReference type="Proteomes" id="UP000186594"/>
    </source>
</evidence>
<dbReference type="SUPFAM" id="SSF141091">
    <property type="entry name" value="L21p-like"/>
    <property type="match status" value="1"/>
</dbReference>
<dbReference type="EMBL" id="LXFE01000119">
    <property type="protein sequence ID" value="OLL27125.1"/>
    <property type="molecule type" value="Genomic_DNA"/>
</dbReference>
<dbReference type="GO" id="GO:0003735">
    <property type="term" value="F:structural constituent of ribosome"/>
    <property type="evidence" value="ECO:0007669"/>
    <property type="project" value="TreeGrafter"/>
</dbReference>
<comment type="caution">
    <text evidence="3">The sequence shown here is derived from an EMBL/GenBank/DDBJ whole genome shotgun (WGS) entry which is preliminary data.</text>
</comment>
<dbReference type="AlphaFoldDB" id="A0A1U7LWR8"/>
<protein>
    <recommendedName>
        <fullName evidence="2">Large ribosomal subunit protein bL21m</fullName>
    </recommendedName>
</protein>
<name>A0A1U7LWR8_NEOID</name>
<dbReference type="PANTHER" id="PTHR21349">
    <property type="entry name" value="50S RIBOSOMAL PROTEIN L21"/>
    <property type="match status" value="1"/>
</dbReference>
<dbReference type="GO" id="GO:0005762">
    <property type="term" value="C:mitochondrial large ribosomal subunit"/>
    <property type="evidence" value="ECO:0007669"/>
    <property type="project" value="TreeGrafter"/>
</dbReference>
<evidence type="ECO:0000313" key="3">
    <source>
        <dbReference type="EMBL" id="OLL27125.1"/>
    </source>
</evidence>
<evidence type="ECO:0000256" key="1">
    <source>
        <dbReference type="ARBA" id="ARBA00008563"/>
    </source>
</evidence>
<dbReference type="OrthoDB" id="5994at2759"/>
<dbReference type="STRING" id="1198029.A0A1U7LWR8"/>
<evidence type="ECO:0000256" key="2">
    <source>
        <dbReference type="ARBA" id="ARBA00044129"/>
    </source>
</evidence>
<organism evidence="3 4">
    <name type="scientific">Neolecta irregularis (strain DAH-3)</name>
    <dbReference type="NCBI Taxonomy" id="1198029"/>
    <lineage>
        <taxon>Eukaryota</taxon>
        <taxon>Fungi</taxon>
        <taxon>Dikarya</taxon>
        <taxon>Ascomycota</taxon>
        <taxon>Taphrinomycotina</taxon>
        <taxon>Neolectales</taxon>
        <taxon>Neolectaceae</taxon>
        <taxon>Neolecta</taxon>
    </lineage>
</organism>
<dbReference type="InterPro" id="IPR036164">
    <property type="entry name" value="bL21-like_sf"/>
</dbReference>